<dbReference type="PROSITE" id="PS50020">
    <property type="entry name" value="WW_DOMAIN_2"/>
    <property type="match status" value="1"/>
</dbReference>
<protein>
    <recommendedName>
        <fullName evidence="3">WW domain-containing protein</fullName>
    </recommendedName>
</protein>
<dbReference type="InterPro" id="IPR040194">
    <property type="entry name" value="Cwf19-like"/>
</dbReference>
<dbReference type="GO" id="GO:0000398">
    <property type="term" value="P:mRNA splicing, via spliceosome"/>
    <property type="evidence" value="ECO:0007669"/>
    <property type="project" value="TreeGrafter"/>
</dbReference>
<dbReference type="GO" id="GO:0071014">
    <property type="term" value="C:post-mRNA release spliceosomal complex"/>
    <property type="evidence" value="ECO:0007669"/>
    <property type="project" value="TreeGrafter"/>
</dbReference>
<evidence type="ECO:0000259" key="3">
    <source>
        <dbReference type="PROSITE" id="PS50020"/>
    </source>
</evidence>
<feature type="compositionally biased region" description="Polar residues" evidence="2">
    <location>
        <begin position="93"/>
        <end position="104"/>
    </location>
</feature>
<dbReference type="InterPro" id="IPR001202">
    <property type="entry name" value="WW_dom"/>
</dbReference>
<feature type="compositionally biased region" description="Basic and acidic residues" evidence="2">
    <location>
        <begin position="417"/>
        <end position="429"/>
    </location>
</feature>
<reference evidence="4" key="1">
    <citation type="submission" date="2021-01" db="EMBL/GenBank/DDBJ databases">
        <authorList>
            <person name="Corre E."/>
            <person name="Pelletier E."/>
            <person name="Niang G."/>
            <person name="Scheremetjew M."/>
            <person name="Finn R."/>
            <person name="Kale V."/>
            <person name="Holt S."/>
            <person name="Cochrane G."/>
            <person name="Meng A."/>
            <person name="Brown T."/>
            <person name="Cohen L."/>
        </authorList>
    </citation>
    <scope>NUCLEOTIDE SEQUENCE</scope>
    <source>
        <strain evidence="4">CCCM811</strain>
    </source>
</reference>
<dbReference type="CDD" id="cd00201">
    <property type="entry name" value="WW"/>
    <property type="match status" value="1"/>
</dbReference>
<feature type="compositionally biased region" description="Acidic residues" evidence="2">
    <location>
        <begin position="153"/>
        <end position="173"/>
    </location>
</feature>
<dbReference type="SMART" id="SM00456">
    <property type="entry name" value="WW"/>
    <property type="match status" value="1"/>
</dbReference>
<dbReference type="EMBL" id="HBIV01014266">
    <property type="protein sequence ID" value="CAE0658885.1"/>
    <property type="molecule type" value="Transcribed_RNA"/>
</dbReference>
<dbReference type="InterPro" id="IPR006768">
    <property type="entry name" value="Cwf19-like_C_dom-1"/>
</dbReference>
<evidence type="ECO:0000256" key="2">
    <source>
        <dbReference type="SAM" id="MobiDB-lite"/>
    </source>
</evidence>
<feature type="region of interest" description="Disordered" evidence="2">
    <location>
        <begin position="417"/>
        <end position="458"/>
    </location>
</feature>
<dbReference type="PANTHER" id="PTHR12072:SF5">
    <property type="entry name" value="CWF19-LIKE PROTEIN 2"/>
    <property type="match status" value="1"/>
</dbReference>
<dbReference type="InterPro" id="IPR036020">
    <property type="entry name" value="WW_dom_sf"/>
</dbReference>
<name>A0A7S3YQM3_9EUKA</name>
<gene>
    <name evidence="4" type="ORF">LGLO00237_LOCUS10457</name>
</gene>
<sequence>MKVLRAGVVSNRIYAELYRAELAGDSGRAAEIEQQIQSIKQHQKEESEGVYRRKSMKDLLQGVFDDDVMIPEEDVFVGGEEGYGHHGGEQQGSRPASASSTAFMSSKKMYPKNNDDFEDLTHQVLLGQKASEATKGVEMPTLATQFKHIIEEPAQEDNNHDDDDQDDDDNVDEDSNKCVVDPRSRLFREDLVVSRSETCFIMPTMHHPIKRDHCWIVATEKNSRCTMDLEDDSLIDMHNYKKAIVKMNYKNNKRTIFFESAIELDSNSKRPVIEAVPVSNRVFRKARTIFQQAMIECGSEFETVTTSGKKVLLTSPRKNPLNTVLPRGDFAYFHVEFEVSDGLVHVIEDESKFPRNFGRDTLAGLLKIHDGSQTNSKLSSSSSSRFDQQQRAKDLKASFDAFDWTPQYYNQSIDEEHAQHRHQTRETWDKPSSSFDGKSTYSANSATGSQVSKTKTHHSNIKMHHWEAALDPSSGRTYYYNSQTKESSWKKPKKMWKSEANEREVSNARMKMGVAVAADLSALKEQLNITVA</sequence>
<feature type="region of interest" description="Disordered" evidence="2">
    <location>
        <begin position="152"/>
        <end position="177"/>
    </location>
</feature>
<feature type="compositionally biased region" description="Polar residues" evidence="2">
    <location>
        <begin position="430"/>
        <end position="453"/>
    </location>
</feature>
<dbReference type="Pfam" id="PF04677">
    <property type="entry name" value="CwfJ_C_1"/>
    <property type="match status" value="1"/>
</dbReference>
<dbReference type="Gene3D" id="2.20.70.10">
    <property type="match status" value="1"/>
</dbReference>
<evidence type="ECO:0000256" key="1">
    <source>
        <dbReference type="ARBA" id="ARBA00006795"/>
    </source>
</evidence>
<dbReference type="PANTHER" id="PTHR12072">
    <property type="entry name" value="CWF19, CELL CYCLE CONTROL PROTEIN"/>
    <property type="match status" value="1"/>
</dbReference>
<feature type="region of interest" description="Disordered" evidence="2">
    <location>
        <begin position="79"/>
        <end position="115"/>
    </location>
</feature>
<dbReference type="AlphaFoldDB" id="A0A7S3YQM3"/>
<comment type="similarity">
    <text evidence="1">Belongs to the CWF19 family.</text>
</comment>
<dbReference type="SUPFAM" id="SSF51045">
    <property type="entry name" value="WW domain"/>
    <property type="match status" value="1"/>
</dbReference>
<feature type="domain" description="WW" evidence="3">
    <location>
        <begin position="466"/>
        <end position="494"/>
    </location>
</feature>
<proteinExistence type="inferred from homology"/>
<dbReference type="PROSITE" id="PS01159">
    <property type="entry name" value="WW_DOMAIN_1"/>
    <property type="match status" value="1"/>
</dbReference>
<dbReference type="InterPro" id="IPR006767">
    <property type="entry name" value="Cwf19-like_C_dom-2"/>
</dbReference>
<dbReference type="Pfam" id="PF04676">
    <property type="entry name" value="CwfJ_C_2"/>
    <property type="match status" value="1"/>
</dbReference>
<dbReference type="Pfam" id="PF00397">
    <property type="entry name" value="WW"/>
    <property type="match status" value="1"/>
</dbReference>
<organism evidence="4">
    <name type="scientific">Lotharella globosa</name>
    <dbReference type="NCBI Taxonomy" id="91324"/>
    <lineage>
        <taxon>Eukaryota</taxon>
        <taxon>Sar</taxon>
        <taxon>Rhizaria</taxon>
        <taxon>Cercozoa</taxon>
        <taxon>Chlorarachniophyceae</taxon>
        <taxon>Lotharella</taxon>
    </lineage>
</organism>
<evidence type="ECO:0000313" key="4">
    <source>
        <dbReference type="EMBL" id="CAE0658885.1"/>
    </source>
</evidence>
<accession>A0A7S3YQM3</accession>